<feature type="non-terminal residue" evidence="1">
    <location>
        <position position="1"/>
    </location>
</feature>
<dbReference type="Gene3D" id="3.40.190.10">
    <property type="entry name" value="Periplasmic binding protein-like II"/>
    <property type="match status" value="1"/>
</dbReference>
<evidence type="ECO:0000313" key="2">
    <source>
        <dbReference type="Proteomes" id="UP000502823"/>
    </source>
</evidence>
<dbReference type="OrthoDB" id="8195814at2759"/>
<keyword evidence="2" id="KW-1185">Reference proteome</keyword>
<dbReference type="InParanoid" id="A0A6L2Q4B3"/>
<sequence length="175" mass="19781">SYQLGNWTPAGDISWPTQSIYSRRNKLQWLVLKTGVTEYCKTVLVVTEYVLICQTWRPSVTQCVSPFRTGYYNSLDGPFGLNLRDASWNGVVGLLVRGDVHISNSAFIYNNPLLEVLGYLDPESNEHIYIRKPDSTQLVRRSFLTPFSSGVWVSLTGLPAHVMQQLCCCMREPAT</sequence>
<comment type="caution">
    <text evidence="1">The sequence shown here is derived from an EMBL/GenBank/DDBJ whole genome shotgun (WGS) entry which is preliminary data.</text>
</comment>
<dbReference type="EMBL" id="BLKM01001046">
    <property type="protein sequence ID" value="GFG39731.1"/>
    <property type="molecule type" value="Genomic_DNA"/>
</dbReference>
<name>A0A6L2Q4B3_COPFO</name>
<evidence type="ECO:0008006" key="3">
    <source>
        <dbReference type="Google" id="ProtNLM"/>
    </source>
</evidence>
<gene>
    <name evidence="1" type="ORF">Cfor_04291</name>
</gene>
<accession>A0A6L2Q4B3</accession>
<dbReference type="Proteomes" id="UP000502823">
    <property type="component" value="Unassembled WGS sequence"/>
</dbReference>
<dbReference type="AlphaFoldDB" id="A0A6L2Q4B3"/>
<evidence type="ECO:0000313" key="1">
    <source>
        <dbReference type="EMBL" id="GFG39731.1"/>
    </source>
</evidence>
<proteinExistence type="predicted"/>
<reference evidence="2" key="1">
    <citation type="submission" date="2020-01" db="EMBL/GenBank/DDBJ databases">
        <title>Draft genome sequence of the Termite Coptotermes fromosanus.</title>
        <authorList>
            <person name="Itakura S."/>
            <person name="Yosikawa Y."/>
            <person name="Umezawa K."/>
        </authorList>
    </citation>
    <scope>NUCLEOTIDE SEQUENCE [LARGE SCALE GENOMIC DNA]</scope>
</reference>
<organism evidence="1 2">
    <name type="scientific">Coptotermes formosanus</name>
    <name type="common">Formosan subterranean termite</name>
    <dbReference type="NCBI Taxonomy" id="36987"/>
    <lineage>
        <taxon>Eukaryota</taxon>
        <taxon>Metazoa</taxon>
        <taxon>Ecdysozoa</taxon>
        <taxon>Arthropoda</taxon>
        <taxon>Hexapoda</taxon>
        <taxon>Insecta</taxon>
        <taxon>Pterygota</taxon>
        <taxon>Neoptera</taxon>
        <taxon>Polyneoptera</taxon>
        <taxon>Dictyoptera</taxon>
        <taxon>Blattodea</taxon>
        <taxon>Blattoidea</taxon>
        <taxon>Termitoidae</taxon>
        <taxon>Rhinotermitidae</taxon>
        <taxon>Coptotermes</taxon>
    </lineage>
</organism>
<protein>
    <recommendedName>
        <fullName evidence="3">Ionotropic glutamate receptor L-glutamate and glycine-binding domain-containing protein</fullName>
    </recommendedName>
</protein>